<reference evidence="2 3" key="1">
    <citation type="submission" date="2024-10" db="EMBL/GenBank/DDBJ databases">
        <title>Updated reference genomes for cyclostephanoid diatoms.</title>
        <authorList>
            <person name="Roberts W.R."/>
            <person name="Alverson A.J."/>
        </authorList>
    </citation>
    <scope>NUCLEOTIDE SEQUENCE [LARGE SCALE GENOMIC DNA]</scope>
    <source>
        <strain evidence="2 3">AJA228-03</strain>
    </source>
</reference>
<proteinExistence type="predicted"/>
<evidence type="ECO:0008006" key="4">
    <source>
        <dbReference type="Google" id="ProtNLM"/>
    </source>
</evidence>
<gene>
    <name evidence="2" type="ORF">ACHAXA_008195</name>
</gene>
<feature type="region of interest" description="Disordered" evidence="1">
    <location>
        <begin position="1"/>
        <end position="47"/>
    </location>
</feature>
<evidence type="ECO:0000313" key="2">
    <source>
        <dbReference type="EMBL" id="KAL3822179.1"/>
    </source>
</evidence>
<dbReference type="EMBL" id="JALLPB020000072">
    <property type="protein sequence ID" value="KAL3822179.1"/>
    <property type="molecule type" value="Genomic_DNA"/>
</dbReference>
<dbReference type="PANTHER" id="PTHR33638">
    <property type="entry name" value="SELENOPROTEIN H"/>
    <property type="match status" value="1"/>
</dbReference>
<organism evidence="2 3">
    <name type="scientific">Cyclostephanos tholiformis</name>
    <dbReference type="NCBI Taxonomy" id="382380"/>
    <lineage>
        <taxon>Eukaryota</taxon>
        <taxon>Sar</taxon>
        <taxon>Stramenopiles</taxon>
        <taxon>Ochrophyta</taxon>
        <taxon>Bacillariophyta</taxon>
        <taxon>Coscinodiscophyceae</taxon>
        <taxon>Thalassiosirophycidae</taxon>
        <taxon>Stephanodiscales</taxon>
        <taxon>Stephanodiscaceae</taxon>
        <taxon>Cyclostephanos</taxon>
    </lineage>
</organism>
<feature type="compositionally biased region" description="Basic and acidic residues" evidence="1">
    <location>
        <begin position="28"/>
        <end position="44"/>
    </location>
</feature>
<accession>A0ABD3SCD8</accession>
<feature type="non-terminal residue" evidence="2">
    <location>
        <position position="1"/>
    </location>
</feature>
<protein>
    <recommendedName>
        <fullName evidence="4">Selenoprotein H</fullName>
    </recommendedName>
</protein>
<dbReference type="InterPro" id="IPR052674">
    <property type="entry name" value="SelWTH-like"/>
</dbReference>
<feature type="compositionally biased region" description="Polar residues" evidence="1">
    <location>
        <begin position="1"/>
        <end position="11"/>
    </location>
</feature>
<dbReference type="PANTHER" id="PTHR33638:SF1">
    <property type="entry name" value="SELENOPROTEIN H"/>
    <property type="match status" value="1"/>
</dbReference>
<sequence>PVNQLSQTMAKSTRPAAAKAKKATAGKAKSDRRSTSPQKQEVKSTGRKISIEACKQGCDAVVEINKEKPGRGNFIVRVDGKEEPVLALLGMARPFKDLKALDMDDIGKMVIDALDESKN</sequence>
<evidence type="ECO:0000313" key="3">
    <source>
        <dbReference type="Proteomes" id="UP001530377"/>
    </source>
</evidence>
<comment type="caution">
    <text evidence="2">The sequence shown here is derived from an EMBL/GenBank/DDBJ whole genome shotgun (WGS) entry which is preliminary data.</text>
</comment>
<name>A0ABD3SCD8_9STRA</name>
<keyword evidence="3" id="KW-1185">Reference proteome</keyword>
<dbReference type="AlphaFoldDB" id="A0ABD3SCD8"/>
<evidence type="ECO:0000256" key="1">
    <source>
        <dbReference type="SAM" id="MobiDB-lite"/>
    </source>
</evidence>
<dbReference type="Proteomes" id="UP001530377">
    <property type="component" value="Unassembled WGS sequence"/>
</dbReference>